<keyword evidence="3" id="KW-1185">Reference proteome</keyword>
<proteinExistence type="predicted"/>
<keyword evidence="1" id="KW-0732">Signal</keyword>
<name>A0A9P4MMA7_9PEZI</name>
<dbReference type="EMBL" id="ML996081">
    <property type="protein sequence ID" value="KAF2158232.1"/>
    <property type="molecule type" value="Genomic_DNA"/>
</dbReference>
<comment type="caution">
    <text evidence="2">The sequence shown here is derived from an EMBL/GenBank/DDBJ whole genome shotgun (WGS) entry which is preliminary data.</text>
</comment>
<dbReference type="OrthoDB" id="3905592at2759"/>
<evidence type="ECO:0000313" key="2">
    <source>
        <dbReference type="EMBL" id="KAF2158232.1"/>
    </source>
</evidence>
<sequence>MFSKLSKLSGASILAEIALVTAYGYNESGVSPHDSLGVDSFSAGYAQWNTTVSPLTATGWVAGTLNAYTSLDQWASGVSCNFAGSAHSGIDCLTYAVQNATFVAANNSDSLSYTQYPNQATSIVITSASKTQSFNAYYVNNDAGQQPSCLLTNDNAYNKCNQGSYNLGPLQTISANPQYASDSYTFPANTAIKVTCKNACEQTAILKPNVHNLMAQLIPFMESYGLFAARYAITRPGGVVVTRCRLTIADTAKYPIDSCPDWIPAYGNNVIYDDTVPVDSLSGQPNKRDFSSRVMGRRGLTMKV</sequence>
<protein>
    <submittedName>
        <fullName evidence="2">Uncharacterized protein</fullName>
    </submittedName>
</protein>
<organism evidence="2 3">
    <name type="scientific">Myriangium duriaei CBS 260.36</name>
    <dbReference type="NCBI Taxonomy" id="1168546"/>
    <lineage>
        <taxon>Eukaryota</taxon>
        <taxon>Fungi</taxon>
        <taxon>Dikarya</taxon>
        <taxon>Ascomycota</taxon>
        <taxon>Pezizomycotina</taxon>
        <taxon>Dothideomycetes</taxon>
        <taxon>Dothideomycetidae</taxon>
        <taxon>Myriangiales</taxon>
        <taxon>Myriangiaceae</taxon>
        <taxon>Myriangium</taxon>
    </lineage>
</organism>
<evidence type="ECO:0000256" key="1">
    <source>
        <dbReference type="SAM" id="SignalP"/>
    </source>
</evidence>
<dbReference type="AlphaFoldDB" id="A0A9P4MMA7"/>
<accession>A0A9P4MMA7</accession>
<feature type="signal peptide" evidence="1">
    <location>
        <begin position="1"/>
        <end position="22"/>
    </location>
</feature>
<reference evidence="2" key="1">
    <citation type="journal article" date="2020" name="Stud. Mycol.">
        <title>101 Dothideomycetes genomes: a test case for predicting lifestyles and emergence of pathogens.</title>
        <authorList>
            <person name="Haridas S."/>
            <person name="Albert R."/>
            <person name="Binder M."/>
            <person name="Bloem J."/>
            <person name="Labutti K."/>
            <person name="Salamov A."/>
            <person name="Andreopoulos B."/>
            <person name="Baker S."/>
            <person name="Barry K."/>
            <person name="Bills G."/>
            <person name="Bluhm B."/>
            <person name="Cannon C."/>
            <person name="Castanera R."/>
            <person name="Culley D."/>
            <person name="Daum C."/>
            <person name="Ezra D."/>
            <person name="Gonzalez J."/>
            <person name="Henrissat B."/>
            <person name="Kuo A."/>
            <person name="Liang C."/>
            <person name="Lipzen A."/>
            <person name="Lutzoni F."/>
            <person name="Magnuson J."/>
            <person name="Mondo S."/>
            <person name="Nolan M."/>
            <person name="Ohm R."/>
            <person name="Pangilinan J."/>
            <person name="Park H.-J."/>
            <person name="Ramirez L."/>
            <person name="Alfaro M."/>
            <person name="Sun H."/>
            <person name="Tritt A."/>
            <person name="Yoshinaga Y."/>
            <person name="Zwiers L.-H."/>
            <person name="Turgeon B."/>
            <person name="Goodwin S."/>
            <person name="Spatafora J."/>
            <person name="Crous P."/>
            <person name="Grigoriev I."/>
        </authorList>
    </citation>
    <scope>NUCLEOTIDE SEQUENCE</scope>
    <source>
        <strain evidence="2">CBS 260.36</strain>
    </source>
</reference>
<dbReference type="Proteomes" id="UP000799439">
    <property type="component" value="Unassembled WGS sequence"/>
</dbReference>
<gene>
    <name evidence="2" type="ORF">K461DRAFT_274474</name>
</gene>
<evidence type="ECO:0000313" key="3">
    <source>
        <dbReference type="Proteomes" id="UP000799439"/>
    </source>
</evidence>
<feature type="chain" id="PRO_5040343292" evidence="1">
    <location>
        <begin position="23"/>
        <end position="304"/>
    </location>
</feature>